<evidence type="ECO:0000313" key="7">
    <source>
        <dbReference type="Proteomes" id="UP000295131"/>
    </source>
</evidence>
<evidence type="ECO:0000256" key="4">
    <source>
        <dbReference type="ARBA" id="ARBA00022970"/>
    </source>
</evidence>
<dbReference type="CDD" id="cd19980">
    <property type="entry name" value="PBP1_ABC_ligand_binding-like"/>
    <property type="match status" value="1"/>
</dbReference>
<dbReference type="InterPro" id="IPR028081">
    <property type="entry name" value="Leu-bd"/>
</dbReference>
<dbReference type="Pfam" id="PF13458">
    <property type="entry name" value="Peripla_BP_6"/>
    <property type="match status" value="1"/>
</dbReference>
<dbReference type="Gene3D" id="3.40.50.2300">
    <property type="match status" value="2"/>
</dbReference>
<dbReference type="AlphaFoldDB" id="A0A4R5PJ16"/>
<feature type="domain" description="Leucine-binding protein" evidence="5">
    <location>
        <begin position="47"/>
        <end position="375"/>
    </location>
</feature>
<keyword evidence="4" id="KW-0029">Amino-acid transport</keyword>
<accession>A0A4R5PJ16</accession>
<reference evidence="6 7" key="1">
    <citation type="journal article" date="2013" name="Int. J. Syst. Evol. Microbiol.">
        <title>Hoeflea suaedae sp. nov., an endophytic bacterium isolated from the root of the halophyte Suaeda maritima.</title>
        <authorList>
            <person name="Chung E.J."/>
            <person name="Park J.A."/>
            <person name="Pramanik P."/>
            <person name="Bibi F."/>
            <person name="Jeon C.O."/>
            <person name="Chung Y.R."/>
        </authorList>
    </citation>
    <scope>NUCLEOTIDE SEQUENCE [LARGE SCALE GENOMIC DNA]</scope>
    <source>
        <strain evidence="6 7">YC6898</strain>
    </source>
</reference>
<organism evidence="6 7">
    <name type="scientific">Pseudohoeflea suaedae</name>
    <dbReference type="NCBI Taxonomy" id="877384"/>
    <lineage>
        <taxon>Bacteria</taxon>
        <taxon>Pseudomonadati</taxon>
        <taxon>Pseudomonadota</taxon>
        <taxon>Alphaproteobacteria</taxon>
        <taxon>Hyphomicrobiales</taxon>
        <taxon>Rhizobiaceae</taxon>
        <taxon>Pseudohoeflea</taxon>
    </lineage>
</organism>
<dbReference type="InterPro" id="IPR051010">
    <property type="entry name" value="BCAA_transport"/>
</dbReference>
<dbReference type="InterPro" id="IPR000709">
    <property type="entry name" value="Leu_Ile_Val-bd"/>
</dbReference>
<dbReference type="SUPFAM" id="SSF53822">
    <property type="entry name" value="Periplasmic binding protein-like I"/>
    <property type="match status" value="1"/>
</dbReference>
<dbReference type="InterPro" id="IPR028082">
    <property type="entry name" value="Peripla_BP_I"/>
</dbReference>
<name>A0A4R5PJ16_9HYPH</name>
<proteinExistence type="inferred from homology"/>
<gene>
    <name evidence="6" type="ORF">E2A64_15765</name>
</gene>
<dbReference type="PANTHER" id="PTHR30483:SF6">
    <property type="entry name" value="PERIPLASMIC BINDING PROTEIN OF ABC TRANSPORTER FOR NATURAL AMINO ACIDS"/>
    <property type="match status" value="1"/>
</dbReference>
<evidence type="ECO:0000256" key="3">
    <source>
        <dbReference type="ARBA" id="ARBA00022729"/>
    </source>
</evidence>
<dbReference type="EMBL" id="SMSI01000003">
    <property type="protein sequence ID" value="TDH35161.1"/>
    <property type="molecule type" value="Genomic_DNA"/>
</dbReference>
<evidence type="ECO:0000313" key="6">
    <source>
        <dbReference type="EMBL" id="TDH35161.1"/>
    </source>
</evidence>
<dbReference type="PRINTS" id="PR00337">
    <property type="entry name" value="LEUILEVALBP"/>
</dbReference>
<keyword evidence="7" id="KW-1185">Reference proteome</keyword>
<evidence type="ECO:0000259" key="5">
    <source>
        <dbReference type="Pfam" id="PF13458"/>
    </source>
</evidence>
<dbReference type="OrthoDB" id="9791590at2"/>
<sequence>MSLQIVSSRQLRRSPREERILRNTTQICTFVASVLLATSSIANADVIKIGVNQPLTGPFAASGNYIVEGAELAAKEINENGGVLGEQIELVIEDNKSNPTEAAAVAEKLIVSDKVPVMMGAWGSSLTLAAMPKLMQYEVPMLVETSSSSKITRQGNPYVFRISPPSWVEAQLFKTYLPQLNIKKVDFLAINNDWGIGTINDFSEALGKEGIEVGLKEMMDQGAQDLSAQLSKIKASDSDTIIVTTAVEQLTLLLKQAASLGITKQIVTTGGSQNPDQLIDQAGSAANGTSHMVFFAPWKPEMTAHPDQAEAFIKAWEDAGYAKAGLTESYRGYDGIKVIAAAIEKAGKADPAAIKDAMWEVEVPALNGMVSFTKDGPEGRESGQYMTNGTLIKIVDGKIEIPKS</sequence>
<dbReference type="Proteomes" id="UP000295131">
    <property type="component" value="Unassembled WGS sequence"/>
</dbReference>
<protein>
    <submittedName>
        <fullName evidence="6">ABC transporter substrate-binding protein</fullName>
    </submittedName>
</protein>
<comment type="caution">
    <text evidence="6">The sequence shown here is derived from an EMBL/GenBank/DDBJ whole genome shotgun (WGS) entry which is preliminary data.</text>
</comment>
<dbReference type="GO" id="GO:0006865">
    <property type="term" value="P:amino acid transport"/>
    <property type="evidence" value="ECO:0007669"/>
    <property type="project" value="UniProtKB-KW"/>
</dbReference>
<comment type="similarity">
    <text evidence="1">Belongs to the leucine-binding protein family.</text>
</comment>
<keyword evidence="2" id="KW-0813">Transport</keyword>
<keyword evidence="3" id="KW-0732">Signal</keyword>
<evidence type="ECO:0000256" key="1">
    <source>
        <dbReference type="ARBA" id="ARBA00010062"/>
    </source>
</evidence>
<evidence type="ECO:0000256" key="2">
    <source>
        <dbReference type="ARBA" id="ARBA00022448"/>
    </source>
</evidence>
<dbReference type="PANTHER" id="PTHR30483">
    <property type="entry name" value="LEUCINE-SPECIFIC-BINDING PROTEIN"/>
    <property type="match status" value="1"/>
</dbReference>